<organism evidence="3 4">
    <name type="scientific">Caloramator fervidus</name>
    <dbReference type="NCBI Taxonomy" id="29344"/>
    <lineage>
        <taxon>Bacteria</taxon>
        <taxon>Bacillati</taxon>
        <taxon>Bacillota</taxon>
        <taxon>Clostridia</taxon>
        <taxon>Eubacteriales</taxon>
        <taxon>Clostridiaceae</taxon>
        <taxon>Caloramator</taxon>
    </lineage>
</organism>
<dbReference type="EMBL" id="FNUK01000034">
    <property type="protein sequence ID" value="SEG13324.1"/>
    <property type="molecule type" value="Genomic_DNA"/>
</dbReference>
<dbReference type="PROSITE" id="PS50983">
    <property type="entry name" value="FE_B12_PBP"/>
    <property type="match status" value="1"/>
</dbReference>
<dbReference type="Proteomes" id="UP000242850">
    <property type="component" value="Unassembled WGS sequence"/>
</dbReference>
<dbReference type="Gene3D" id="3.40.50.1980">
    <property type="entry name" value="Nitrogenase molybdenum iron protein domain"/>
    <property type="match status" value="2"/>
</dbReference>
<protein>
    <submittedName>
        <fullName evidence="3">Iron complex transport system substrate-binding protein</fullName>
    </submittedName>
</protein>
<name>A0A1H5XNL8_9CLOT</name>
<evidence type="ECO:0000313" key="3">
    <source>
        <dbReference type="EMBL" id="SEG13324.1"/>
    </source>
</evidence>
<sequence length="367" mass="41399">MKKSLALFLSIIVIFLSVFIVGCDSKESKNNQKEVVVTDLLGREVKIKENIKRVVAIGPGALRLYVYVGDKEKIVGIEEFEKKNLKGRSYIIANKELMDLPVIGLGGPNNPPDLEKLIAVKPDVIFTTYPKDKQEADNLQSKTGIPVVAISYGKGALFDSAVNESLKLIGKIVNKEERAKQVVDFIENTKKDLEKRTYNIKDEDKPYVYIGALGMKGIHGIESTQGKYPIFTVLNIKNVADETGKIGSVMIDKEKLVEWDPPIIFIDLGGLEIVKQDYSKNSKFYDSLTAFKKGNVYSQLPYNFYGTNIDTALVDAYFIGKIVYPEKFKDINIKEKADEIYKFFVGKELFDKMQEDFGKLDKLNLKF</sequence>
<evidence type="ECO:0000256" key="1">
    <source>
        <dbReference type="ARBA" id="ARBA00008814"/>
    </source>
</evidence>
<dbReference type="CDD" id="cd01147">
    <property type="entry name" value="HemV-2"/>
    <property type="match status" value="1"/>
</dbReference>
<reference evidence="4" key="1">
    <citation type="submission" date="2016-10" db="EMBL/GenBank/DDBJ databases">
        <authorList>
            <person name="Varghese N."/>
            <person name="Submissions S."/>
        </authorList>
    </citation>
    <scope>NUCLEOTIDE SEQUENCE [LARGE SCALE GENOMIC DNA]</scope>
    <source>
        <strain evidence="4">DSM 5463</strain>
    </source>
</reference>
<feature type="domain" description="Fe/B12 periplasmic-binding" evidence="2">
    <location>
        <begin position="53"/>
        <end position="327"/>
    </location>
</feature>
<evidence type="ECO:0000313" key="4">
    <source>
        <dbReference type="Proteomes" id="UP000242850"/>
    </source>
</evidence>
<evidence type="ECO:0000259" key="2">
    <source>
        <dbReference type="PROSITE" id="PS50983"/>
    </source>
</evidence>
<dbReference type="PROSITE" id="PS51257">
    <property type="entry name" value="PROKAR_LIPOPROTEIN"/>
    <property type="match status" value="1"/>
</dbReference>
<dbReference type="RefSeq" id="WP_103896711.1">
    <property type="nucleotide sequence ID" value="NZ_FNUK01000034.1"/>
</dbReference>
<dbReference type="SUPFAM" id="SSF53807">
    <property type="entry name" value="Helical backbone' metal receptor"/>
    <property type="match status" value="1"/>
</dbReference>
<dbReference type="PANTHER" id="PTHR30535">
    <property type="entry name" value="VITAMIN B12-BINDING PROTEIN"/>
    <property type="match status" value="1"/>
</dbReference>
<comment type="similarity">
    <text evidence="1">Belongs to the bacterial solute-binding protein 8 family.</text>
</comment>
<keyword evidence="4" id="KW-1185">Reference proteome</keyword>
<accession>A0A1H5XNL8</accession>
<dbReference type="PANTHER" id="PTHR30535:SF34">
    <property type="entry name" value="MOLYBDATE-BINDING PROTEIN MOLA"/>
    <property type="match status" value="1"/>
</dbReference>
<dbReference type="InterPro" id="IPR002491">
    <property type="entry name" value="ABC_transptr_periplasmic_BD"/>
</dbReference>
<dbReference type="OrthoDB" id="9787830at2"/>
<proteinExistence type="inferred from homology"/>
<dbReference type="AlphaFoldDB" id="A0A1H5XNL8"/>
<dbReference type="InterPro" id="IPR050902">
    <property type="entry name" value="ABC_Transporter_SBP"/>
</dbReference>
<gene>
    <name evidence="3" type="ORF">SAMN05660865_01822</name>
</gene>
<dbReference type="Pfam" id="PF01497">
    <property type="entry name" value="Peripla_BP_2"/>
    <property type="match status" value="1"/>
</dbReference>